<keyword evidence="6" id="KW-1185">Reference proteome</keyword>
<dbReference type="Pfam" id="PF01263">
    <property type="entry name" value="Aldose_epim"/>
    <property type="match status" value="1"/>
</dbReference>
<protein>
    <recommendedName>
        <fullName evidence="4">Putative glucose-6-phosphate 1-epimerase</fullName>
        <ecNumber evidence="4">5.1.3.15</ecNumber>
    </recommendedName>
</protein>
<evidence type="ECO:0000313" key="6">
    <source>
        <dbReference type="Proteomes" id="UP001253545"/>
    </source>
</evidence>
<evidence type="ECO:0000256" key="4">
    <source>
        <dbReference type="PIRNR" id="PIRNR016020"/>
    </source>
</evidence>
<evidence type="ECO:0000313" key="5">
    <source>
        <dbReference type="EMBL" id="MDT0594033.1"/>
    </source>
</evidence>
<evidence type="ECO:0000256" key="1">
    <source>
        <dbReference type="ARBA" id="ARBA00001096"/>
    </source>
</evidence>
<evidence type="ECO:0000256" key="3">
    <source>
        <dbReference type="ARBA" id="ARBA00023235"/>
    </source>
</evidence>
<dbReference type="InterPro" id="IPR008183">
    <property type="entry name" value="Aldose_1/G6P_1-epimerase"/>
</dbReference>
<dbReference type="EC" id="5.1.3.15" evidence="4"/>
<organism evidence="5 6">
    <name type="scientific">Glaciecola petra</name>
    <dbReference type="NCBI Taxonomy" id="3075602"/>
    <lineage>
        <taxon>Bacteria</taxon>
        <taxon>Pseudomonadati</taxon>
        <taxon>Pseudomonadota</taxon>
        <taxon>Gammaproteobacteria</taxon>
        <taxon>Alteromonadales</taxon>
        <taxon>Alteromonadaceae</taxon>
        <taxon>Glaciecola</taxon>
    </lineage>
</organism>
<reference evidence="5 6" key="1">
    <citation type="submission" date="2023-09" db="EMBL/GenBank/DDBJ databases">
        <authorList>
            <person name="Rey-Velasco X."/>
        </authorList>
    </citation>
    <scope>NUCLEOTIDE SEQUENCE [LARGE SCALE GENOMIC DNA]</scope>
    <source>
        <strain evidence="5 6">P117</strain>
    </source>
</reference>
<dbReference type="PIRSF" id="PIRSF016020">
    <property type="entry name" value="PHexose_mutarotase"/>
    <property type="match status" value="1"/>
</dbReference>
<dbReference type="CDD" id="cd09020">
    <property type="entry name" value="D-hex-6-P-epi_like"/>
    <property type="match status" value="1"/>
</dbReference>
<dbReference type="InterPro" id="IPR025532">
    <property type="entry name" value="G6P_1-epimerase"/>
</dbReference>
<comment type="catalytic activity">
    <reaction evidence="1">
        <text>alpha-D-glucose 6-phosphate = beta-D-glucose 6-phosphate</text>
        <dbReference type="Rhea" id="RHEA:16249"/>
        <dbReference type="ChEBI" id="CHEBI:58225"/>
        <dbReference type="ChEBI" id="CHEBI:58247"/>
        <dbReference type="EC" id="5.1.3.15"/>
    </reaction>
</comment>
<comment type="caution">
    <text evidence="5">The sequence shown here is derived from an EMBL/GenBank/DDBJ whole genome shotgun (WGS) entry which is preliminary data.</text>
</comment>
<gene>
    <name evidence="5" type="ORF">RM552_04170</name>
</gene>
<dbReference type="RefSeq" id="WP_311367522.1">
    <property type="nucleotide sequence ID" value="NZ_JAVRHX010000001.1"/>
</dbReference>
<proteinExistence type="inferred from homology"/>
<dbReference type="EMBL" id="JAVRHX010000001">
    <property type="protein sequence ID" value="MDT0594033.1"/>
    <property type="molecule type" value="Genomic_DNA"/>
</dbReference>
<evidence type="ECO:0000256" key="2">
    <source>
        <dbReference type="ARBA" id="ARBA00005866"/>
    </source>
</evidence>
<accession>A0ABU2ZN25</accession>
<comment type="similarity">
    <text evidence="2 4">Belongs to the glucose-6-phosphate 1-epimerase family.</text>
</comment>
<dbReference type="Gene3D" id="2.70.98.10">
    <property type="match status" value="1"/>
</dbReference>
<dbReference type="PANTHER" id="PTHR11122:SF13">
    <property type="entry name" value="GLUCOSE-6-PHOSPHATE 1-EPIMERASE"/>
    <property type="match status" value="1"/>
</dbReference>
<dbReference type="InterPro" id="IPR014718">
    <property type="entry name" value="GH-type_carb-bd"/>
</dbReference>
<keyword evidence="3 4" id="KW-0413">Isomerase</keyword>
<dbReference type="SUPFAM" id="SSF74650">
    <property type="entry name" value="Galactose mutarotase-like"/>
    <property type="match status" value="1"/>
</dbReference>
<dbReference type="Proteomes" id="UP001253545">
    <property type="component" value="Unassembled WGS sequence"/>
</dbReference>
<name>A0ABU2ZN25_9ALTE</name>
<dbReference type="InterPro" id="IPR011013">
    <property type="entry name" value="Gal_mutarotase_sf_dom"/>
</dbReference>
<sequence>MATVDLQQTSSLTLESGEQGNVLNIDNDNASARISLFGGHLLSYINKKDNRQRLWLSDEAIFDNQTPIRGGVPICWPWFGEASTSLPDNSPSHGFLRTQTWQVEHAEDVVSQNKVRETKIILVPSQMNNVGFNTNLNVRLLIKVGDSLIIHLETTNLSENPIELSQALHTYLSISDISNIVIDGVTGSYLDKLTGISMPKTPHPYLIDAEVDRIHSHVQENKVMVIDKETNEPLAQVSQRGHDSLVIWNPWIEKSARMKDMSKEGFKTMLCIEAANTDGLQIGPKETHILEQIIY</sequence>
<dbReference type="PANTHER" id="PTHR11122">
    <property type="entry name" value="APOSPORY-ASSOCIATED PROTEIN C-RELATED"/>
    <property type="match status" value="1"/>
</dbReference>